<dbReference type="OrthoDB" id="414175at2759"/>
<dbReference type="Proteomes" id="UP000293360">
    <property type="component" value="Unassembled WGS sequence"/>
</dbReference>
<dbReference type="PANTHER" id="PTHR10811">
    <property type="entry name" value="FRINGE-RELATED"/>
    <property type="match status" value="1"/>
</dbReference>
<proteinExistence type="predicted"/>
<feature type="region of interest" description="Disordered" evidence="1">
    <location>
        <begin position="104"/>
        <end position="135"/>
    </location>
</feature>
<accession>A0A4Q4SVZ4</accession>
<dbReference type="Gene3D" id="3.90.550.50">
    <property type="match status" value="1"/>
</dbReference>
<evidence type="ECO:0008006" key="4">
    <source>
        <dbReference type="Google" id="ProtNLM"/>
    </source>
</evidence>
<name>A0A4Q4SVZ4_9PEZI</name>
<evidence type="ECO:0000256" key="1">
    <source>
        <dbReference type="SAM" id="MobiDB-lite"/>
    </source>
</evidence>
<dbReference type="InterPro" id="IPR006740">
    <property type="entry name" value="DUF604"/>
</dbReference>
<dbReference type="EMBL" id="QJNU01001227">
    <property type="protein sequence ID" value="RYO78105.1"/>
    <property type="molecule type" value="Genomic_DNA"/>
</dbReference>
<evidence type="ECO:0000313" key="3">
    <source>
        <dbReference type="Proteomes" id="UP000293360"/>
    </source>
</evidence>
<gene>
    <name evidence="2" type="ORF">DL764_010149</name>
</gene>
<sequence length="561" mass="62223">MFSRIPRVFVSASIALLFLVFCTTLYLYDDVPAYHASGDAQVPTSKTEEHWDQPGQDGASQDAKGDVASVATDIDPAIPSTASASISLSTDGSNKPLATSQEYVEKPEQGVEPEKGLNHSPGQSTAPRPSGTDCPADVQFLRRAATEQELTDRVRYTRSCIEPVFSAEVDRDEVVNISEPIFKGATELDLLDCWDIQLPRCSPVKLTVPTPYPKEDYAHLIFGIATSYERLNDSMPAFAHWLSGTGSKLVASVTDIEEKTRTEMGSLQDEFQAAGIDAVMVKPLNPEFKTSENHFGVLKDMVEHSGPETQWFAFLDDDTFFPNLKPLSDALAKLDHTKDAYVGTLSEDFSAIRNWGYMAFGGAGAYLSAPLAVKLAEKVFECIKDSSLAEGDIIIRECVYTRSKAKLTIMPGLYQQDIQGDASGFFEAGLRPINLHHWKSWFEAPVIAMAKAADFCGDCFLQRWRFGSDTVLSNGYSIATYRDGLETVDLGTLEGTFDKFDGDFDFSIGPLRKPYSKKRKRSYKLLDAEITQRGDLRQLYVWKGNETLGELDEVVEMIWRK</sequence>
<evidence type="ECO:0000313" key="2">
    <source>
        <dbReference type="EMBL" id="RYO78105.1"/>
    </source>
</evidence>
<reference evidence="2 3" key="1">
    <citation type="submission" date="2018-06" db="EMBL/GenBank/DDBJ databases">
        <title>Complete Genomes of Monosporascus.</title>
        <authorList>
            <person name="Robinson A.J."/>
            <person name="Natvig D.O."/>
        </authorList>
    </citation>
    <scope>NUCLEOTIDE SEQUENCE [LARGE SCALE GENOMIC DNA]</scope>
    <source>
        <strain evidence="2 3">CBS 110550</strain>
    </source>
</reference>
<organism evidence="2 3">
    <name type="scientific">Monosporascus ibericus</name>
    <dbReference type="NCBI Taxonomy" id="155417"/>
    <lineage>
        <taxon>Eukaryota</taxon>
        <taxon>Fungi</taxon>
        <taxon>Dikarya</taxon>
        <taxon>Ascomycota</taxon>
        <taxon>Pezizomycotina</taxon>
        <taxon>Sordariomycetes</taxon>
        <taxon>Xylariomycetidae</taxon>
        <taxon>Xylariales</taxon>
        <taxon>Xylariales incertae sedis</taxon>
        <taxon>Monosporascus</taxon>
    </lineage>
</organism>
<comment type="caution">
    <text evidence="2">The sequence shown here is derived from an EMBL/GenBank/DDBJ whole genome shotgun (WGS) entry which is preliminary data.</text>
</comment>
<protein>
    <recommendedName>
        <fullName evidence="4">Glycosyltransferase family 31 protein</fullName>
    </recommendedName>
</protein>
<feature type="compositionally biased region" description="Basic and acidic residues" evidence="1">
    <location>
        <begin position="104"/>
        <end position="117"/>
    </location>
</feature>
<dbReference type="Pfam" id="PF04646">
    <property type="entry name" value="DUF604"/>
    <property type="match status" value="1"/>
</dbReference>
<dbReference type="STRING" id="155417.A0A4Q4SVZ4"/>
<feature type="region of interest" description="Disordered" evidence="1">
    <location>
        <begin position="42"/>
        <end position="67"/>
    </location>
</feature>
<dbReference type="AlphaFoldDB" id="A0A4Q4SVZ4"/>
<keyword evidence="3" id="KW-1185">Reference proteome</keyword>